<organism evidence="11 12">
    <name type="scientific">Myripristis murdjan</name>
    <name type="common">pinecone soldierfish</name>
    <dbReference type="NCBI Taxonomy" id="586833"/>
    <lineage>
        <taxon>Eukaryota</taxon>
        <taxon>Metazoa</taxon>
        <taxon>Chordata</taxon>
        <taxon>Craniata</taxon>
        <taxon>Vertebrata</taxon>
        <taxon>Euteleostomi</taxon>
        <taxon>Actinopterygii</taxon>
        <taxon>Neopterygii</taxon>
        <taxon>Teleostei</taxon>
        <taxon>Neoteleostei</taxon>
        <taxon>Acanthomorphata</taxon>
        <taxon>Holocentriformes</taxon>
        <taxon>Holocentridae</taxon>
        <taxon>Myripristis</taxon>
    </lineage>
</organism>
<sequence length="339" mass="37853">MILSPPSPPSLPCVYLHVPVMGKITWSYSCVILLAIICCCRAITLESIYWNSSNTKFIPGRGLVLFPQIGDKMDIICPRVSSGGKEEFYRVYLVTRSQMESCTIDKSDTPLLNCDKPHRDVKFTFKFQEFSPNLWGLEFLKGRDYYITSTSTSSLQGLDNTDGGVCRTKSMKLVLRVGQSSSDPPSVLQESPTRFPPKQPKSRAKDPFVKEKDMKTPGDTSDSDGSQPGLFIWVVCGSVILILVVMILLALLWRYHRRQSAPDSQQSASLSLNTLAVPKRDSVSSDNNGSDRSDVVFPLRASDSMLCHHYERVSSDYGAPVYIVQEIPPQSPTNIYYKV</sequence>
<keyword evidence="2" id="KW-0732">Signal</keyword>
<feature type="transmembrane region" description="Helical" evidence="9">
    <location>
        <begin position="230"/>
        <end position="253"/>
    </location>
</feature>
<evidence type="ECO:0000256" key="2">
    <source>
        <dbReference type="ARBA" id="ARBA00022729"/>
    </source>
</evidence>
<dbReference type="SUPFAM" id="SSF49503">
    <property type="entry name" value="Cupredoxins"/>
    <property type="match status" value="1"/>
</dbReference>
<keyword evidence="9" id="KW-1133">Transmembrane helix</keyword>
<dbReference type="InterPro" id="IPR001799">
    <property type="entry name" value="Ephrin_RBD"/>
</dbReference>
<feature type="compositionally biased region" description="Basic and acidic residues" evidence="8">
    <location>
        <begin position="203"/>
        <end position="216"/>
    </location>
</feature>
<evidence type="ECO:0000256" key="5">
    <source>
        <dbReference type="ARBA" id="ARBA00023180"/>
    </source>
</evidence>
<reference evidence="11" key="1">
    <citation type="submission" date="2019-06" db="EMBL/GenBank/DDBJ databases">
        <authorList>
            <consortium name="Wellcome Sanger Institute Data Sharing"/>
        </authorList>
    </citation>
    <scope>NUCLEOTIDE SEQUENCE [LARGE SCALE GENOMIC DNA]</scope>
</reference>
<evidence type="ECO:0000256" key="8">
    <source>
        <dbReference type="SAM" id="MobiDB-lite"/>
    </source>
</evidence>
<evidence type="ECO:0000313" key="12">
    <source>
        <dbReference type="Proteomes" id="UP000472263"/>
    </source>
</evidence>
<evidence type="ECO:0000256" key="7">
    <source>
        <dbReference type="RuleBase" id="RU004375"/>
    </source>
</evidence>
<keyword evidence="12" id="KW-1185">Reference proteome</keyword>
<dbReference type="GO" id="GO:0007411">
    <property type="term" value="P:axon guidance"/>
    <property type="evidence" value="ECO:0007669"/>
    <property type="project" value="TreeGrafter"/>
</dbReference>
<dbReference type="PROSITE" id="PS01299">
    <property type="entry name" value="EPHRIN_RBD_1"/>
    <property type="match status" value="1"/>
</dbReference>
<reference evidence="11" key="2">
    <citation type="submission" date="2025-08" db="UniProtKB">
        <authorList>
            <consortium name="Ensembl"/>
        </authorList>
    </citation>
    <scope>IDENTIFICATION</scope>
</reference>
<evidence type="ECO:0000256" key="4">
    <source>
        <dbReference type="ARBA" id="ARBA00023157"/>
    </source>
</evidence>
<evidence type="ECO:0000259" key="10">
    <source>
        <dbReference type="PROSITE" id="PS51551"/>
    </source>
</evidence>
<gene>
    <name evidence="11" type="primary">EFNB2</name>
</gene>
<keyword evidence="3 7" id="KW-0472">Membrane</keyword>
<reference evidence="11" key="3">
    <citation type="submission" date="2025-09" db="UniProtKB">
        <authorList>
            <consortium name="Ensembl"/>
        </authorList>
    </citation>
    <scope>IDENTIFICATION</scope>
</reference>
<dbReference type="Ensembl" id="ENSMMDT00005005254.1">
    <property type="protein sequence ID" value="ENSMMDP00005005111.1"/>
    <property type="gene ID" value="ENSMMDG00005002782.1"/>
</dbReference>
<proteinExistence type="inferred from homology"/>
<dbReference type="InterPro" id="IPR008972">
    <property type="entry name" value="Cupredoxin"/>
</dbReference>
<evidence type="ECO:0000256" key="1">
    <source>
        <dbReference type="ARBA" id="ARBA00004370"/>
    </source>
</evidence>
<dbReference type="PANTHER" id="PTHR11304">
    <property type="entry name" value="EPHRIN"/>
    <property type="match status" value="1"/>
</dbReference>
<dbReference type="Pfam" id="PF00812">
    <property type="entry name" value="Ephrin"/>
    <property type="match status" value="1"/>
</dbReference>
<dbReference type="Gene3D" id="2.60.40.420">
    <property type="entry name" value="Cupredoxins - blue copper proteins"/>
    <property type="match status" value="1"/>
</dbReference>
<dbReference type="GO" id="GO:0046875">
    <property type="term" value="F:ephrin receptor binding"/>
    <property type="evidence" value="ECO:0007669"/>
    <property type="project" value="TreeGrafter"/>
</dbReference>
<dbReference type="InterPro" id="IPR019765">
    <property type="entry name" value="Ephrin_CS"/>
</dbReference>
<feature type="compositionally biased region" description="Polar residues" evidence="8">
    <location>
        <begin position="178"/>
        <end position="192"/>
    </location>
</feature>
<keyword evidence="5" id="KW-0325">Glycoprotein</keyword>
<evidence type="ECO:0000256" key="6">
    <source>
        <dbReference type="PROSITE-ProRule" id="PRU00884"/>
    </source>
</evidence>
<evidence type="ECO:0000313" key="11">
    <source>
        <dbReference type="Ensembl" id="ENSMMDP00005005111.1"/>
    </source>
</evidence>
<dbReference type="GeneTree" id="ENSGT00940000155868"/>
<name>A0A667X8A0_9TELE</name>
<dbReference type="PROSITE" id="PS51551">
    <property type="entry name" value="EPHRIN_RBD_2"/>
    <property type="match status" value="1"/>
</dbReference>
<keyword evidence="9" id="KW-0812">Transmembrane</keyword>
<comment type="caution">
    <text evidence="6">Lacks conserved residue(s) required for the propagation of feature annotation.</text>
</comment>
<comment type="subcellular location">
    <subcellularLocation>
        <location evidence="1">Membrane</location>
    </subcellularLocation>
</comment>
<dbReference type="InterPro" id="IPR031328">
    <property type="entry name" value="Ephrin"/>
</dbReference>
<dbReference type="AlphaFoldDB" id="A0A667X8A0"/>
<feature type="region of interest" description="Disordered" evidence="8">
    <location>
        <begin position="178"/>
        <end position="224"/>
    </location>
</feature>
<feature type="disulfide bond" evidence="6">
    <location>
        <begin position="102"/>
        <end position="166"/>
    </location>
</feature>
<dbReference type="GO" id="GO:0005886">
    <property type="term" value="C:plasma membrane"/>
    <property type="evidence" value="ECO:0007669"/>
    <property type="project" value="TreeGrafter"/>
</dbReference>
<evidence type="ECO:0000256" key="9">
    <source>
        <dbReference type="SAM" id="Phobius"/>
    </source>
</evidence>
<comment type="similarity">
    <text evidence="6 7">Belongs to the ephrin family.</text>
</comment>
<keyword evidence="4 6" id="KW-1015">Disulfide bond</keyword>
<dbReference type="PANTHER" id="PTHR11304:SF18">
    <property type="entry name" value="EPHRIN-B2"/>
    <property type="match status" value="1"/>
</dbReference>
<feature type="domain" description="Ephrin RBD" evidence="10">
    <location>
        <begin position="43"/>
        <end position="177"/>
    </location>
</feature>
<evidence type="ECO:0000256" key="3">
    <source>
        <dbReference type="ARBA" id="ARBA00023136"/>
    </source>
</evidence>
<accession>A0A667X8A0</accession>
<protein>
    <submittedName>
        <fullName evidence="11">Ephrin B2</fullName>
    </submittedName>
</protein>
<dbReference type="Proteomes" id="UP000472263">
    <property type="component" value="Chromosome 3"/>
</dbReference>
<dbReference type="GO" id="GO:0048514">
    <property type="term" value="P:blood vessel morphogenesis"/>
    <property type="evidence" value="ECO:0007669"/>
    <property type="project" value="TreeGrafter"/>
</dbReference>
<dbReference type="PRINTS" id="PR01347">
    <property type="entry name" value="EPHRIN"/>
</dbReference>
<dbReference type="GO" id="GO:0048013">
    <property type="term" value="P:ephrin receptor signaling pathway"/>
    <property type="evidence" value="ECO:0007669"/>
    <property type="project" value="TreeGrafter"/>
</dbReference>